<dbReference type="InterPro" id="IPR004090">
    <property type="entry name" value="Chemotax_Me-accpt_rcpt"/>
</dbReference>
<proteinExistence type="inferred from homology"/>
<evidence type="ECO:0000256" key="3">
    <source>
        <dbReference type="ARBA" id="ARBA00029447"/>
    </source>
</evidence>
<dbReference type="PRINTS" id="PR00260">
    <property type="entry name" value="CHEMTRNSDUCR"/>
</dbReference>
<feature type="compositionally biased region" description="Polar residues" evidence="6">
    <location>
        <begin position="143"/>
        <end position="154"/>
    </location>
</feature>
<protein>
    <submittedName>
        <fullName evidence="10">Methyl-accepting chemotaxis protein</fullName>
    </submittedName>
</protein>
<name>A0AAU7F614_9NEIS</name>
<dbReference type="FunFam" id="1.10.287.950:FF:000001">
    <property type="entry name" value="Methyl-accepting chemotaxis sensory transducer"/>
    <property type="match status" value="1"/>
</dbReference>
<keyword evidence="7" id="KW-0472">Membrane</keyword>
<evidence type="ECO:0000256" key="6">
    <source>
        <dbReference type="SAM" id="MobiDB-lite"/>
    </source>
</evidence>
<keyword evidence="2 4" id="KW-0807">Transducer</keyword>
<feature type="domain" description="HAMP" evidence="9">
    <location>
        <begin position="219"/>
        <end position="273"/>
    </location>
</feature>
<dbReference type="CDD" id="cd11386">
    <property type="entry name" value="MCP_signal"/>
    <property type="match status" value="1"/>
</dbReference>
<evidence type="ECO:0000256" key="1">
    <source>
        <dbReference type="ARBA" id="ARBA00004370"/>
    </source>
</evidence>
<feature type="transmembrane region" description="Helical" evidence="7">
    <location>
        <begin position="196"/>
        <end position="222"/>
    </location>
</feature>
<dbReference type="Gene3D" id="1.10.287.950">
    <property type="entry name" value="Methyl-accepting chemotaxis protein"/>
    <property type="match status" value="1"/>
</dbReference>
<feature type="coiled-coil region" evidence="5">
    <location>
        <begin position="468"/>
        <end position="495"/>
    </location>
</feature>
<evidence type="ECO:0000256" key="5">
    <source>
        <dbReference type="SAM" id="Coils"/>
    </source>
</evidence>
<dbReference type="RefSeq" id="WP_348944317.1">
    <property type="nucleotide sequence ID" value="NZ_CP157355.1"/>
</dbReference>
<dbReference type="PROSITE" id="PS50111">
    <property type="entry name" value="CHEMOTAXIS_TRANSDUC_2"/>
    <property type="match status" value="1"/>
</dbReference>
<keyword evidence="7" id="KW-0812">Transmembrane</keyword>
<dbReference type="SMART" id="SM00283">
    <property type="entry name" value="MA"/>
    <property type="match status" value="1"/>
</dbReference>
<dbReference type="PANTHER" id="PTHR32089:SF112">
    <property type="entry name" value="LYSOZYME-LIKE PROTEIN-RELATED"/>
    <property type="match status" value="1"/>
</dbReference>
<dbReference type="InterPro" id="IPR003660">
    <property type="entry name" value="HAMP_dom"/>
</dbReference>
<accession>A0AAU7F614</accession>
<reference evidence="10" key="1">
    <citation type="submission" date="2024-05" db="EMBL/GenBank/DDBJ databases">
        <authorList>
            <person name="Yang L."/>
            <person name="Pan L."/>
        </authorList>
    </citation>
    <scope>NUCLEOTIDE SEQUENCE</scope>
    <source>
        <strain evidence="10">FCG-7</strain>
    </source>
</reference>
<dbReference type="PANTHER" id="PTHR32089">
    <property type="entry name" value="METHYL-ACCEPTING CHEMOTAXIS PROTEIN MCPB"/>
    <property type="match status" value="1"/>
</dbReference>
<dbReference type="GO" id="GO:0016020">
    <property type="term" value="C:membrane"/>
    <property type="evidence" value="ECO:0007669"/>
    <property type="project" value="UniProtKB-SubCell"/>
</dbReference>
<dbReference type="SUPFAM" id="SSF58104">
    <property type="entry name" value="Methyl-accepting chemotaxis protein (MCP) signaling domain"/>
    <property type="match status" value="1"/>
</dbReference>
<keyword evidence="7" id="KW-1133">Transmembrane helix</keyword>
<dbReference type="EMBL" id="CP157355">
    <property type="protein sequence ID" value="XBL99941.1"/>
    <property type="molecule type" value="Genomic_DNA"/>
</dbReference>
<dbReference type="GO" id="GO:0006935">
    <property type="term" value="P:chemotaxis"/>
    <property type="evidence" value="ECO:0007669"/>
    <property type="project" value="InterPro"/>
</dbReference>
<dbReference type="CDD" id="cd06225">
    <property type="entry name" value="HAMP"/>
    <property type="match status" value="1"/>
</dbReference>
<dbReference type="KEGG" id="cmav:ABHF33_12825"/>
<dbReference type="SMART" id="SM00304">
    <property type="entry name" value="HAMP"/>
    <property type="match status" value="1"/>
</dbReference>
<feature type="region of interest" description="Disordered" evidence="6">
    <location>
        <begin position="135"/>
        <end position="154"/>
    </location>
</feature>
<comment type="similarity">
    <text evidence="3">Belongs to the methyl-accepting chemotaxis (MCP) protein family.</text>
</comment>
<organism evidence="10">
    <name type="scientific">Chitinibacter mangrovi</name>
    <dbReference type="NCBI Taxonomy" id="3153927"/>
    <lineage>
        <taxon>Bacteria</taxon>
        <taxon>Pseudomonadati</taxon>
        <taxon>Pseudomonadota</taxon>
        <taxon>Betaproteobacteria</taxon>
        <taxon>Neisseriales</taxon>
        <taxon>Chitinibacteraceae</taxon>
        <taxon>Chitinibacter</taxon>
    </lineage>
</organism>
<evidence type="ECO:0000256" key="2">
    <source>
        <dbReference type="ARBA" id="ARBA00023224"/>
    </source>
</evidence>
<comment type="subcellular location">
    <subcellularLocation>
        <location evidence="1">Membrane</location>
    </subcellularLocation>
</comment>
<dbReference type="Pfam" id="PF00672">
    <property type="entry name" value="HAMP"/>
    <property type="match status" value="1"/>
</dbReference>
<evidence type="ECO:0000313" key="10">
    <source>
        <dbReference type="EMBL" id="XBL99941.1"/>
    </source>
</evidence>
<keyword evidence="5" id="KW-0175">Coiled coil</keyword>
<dbReference type="GO" id="GO:0004888">
    <property type="term" value="F:transmembrane signaling receptor activity"/>
    <property type="evidence" value="ECO:0007669"/>
    <property type="project" value="InterPro"/>
</dbReference>
<evidence type="ECO:0000256" key="4">
    <source>
        <dbReference type="PROSITE-ProRule" id="PRU00284"/>
    </source>
</evidence>
<evidence type="ECO:0000259" key="8">
    <source>
        <dbReference type="PROSITE" id="PS50111"/>
    </source>
</evidence>
<dbReference type="Pfam" id="PF00015">
    <property type="entry name" value="MCPsignal"/>
    <property type="match status" value="1"/>
</dbReference>
<dbReference type="InterPro" id="IPR004089">
    <property type="entry name" value="MCPsignal_dom"/>
</dbReference>
<evidence type="ECO:0000259" key="9">
    <source>
        <dbReference type="PROSITE" id="PS50885"/>
    </source>
</evidence>
<dbReference type="AlphaFoldDB" id="A0AAU7F614"/>
<feature type="domain" description="Methyl-accepting transducer" evidence="8">
    <location>
        <begin position="278"/>
        <end position="514"/>
    </location>
</feature>
<gene>
    <name evidence="10" type="ORF">ABHF33_12825</name>
</gene>
<dbReference type="PROSITE" id="PS50885">
    <property type="entry name" value="HAMP"/>
    <property type="match status" value="1"/>
</dbReference>
<sequence>MTFIQGLNIRLKLQSAFLLVSLLTIAVFTTQSILSARQHALATVNAKLETAARAYIHIIGSQYHDRLPARDQVDLREKRREAERLTQAARQMGVNYLYSFIVREQQVIYTTASLSDEQLRDPTVDFYLKPSDVPETDPATRLAKQSGQAQYSENDSPEYGFLRSILLPVTSPSGEVYVVGVDVDANVVRQEVNAAMWAAAATGLVMLIVAIVVSLLLGNMIAQPLRRLRDMMHSLTTGQGDLTIQLPVQSADEIGQIATHVNTFMSQLRQMFLTVHNETVKLTSGVHTIDQMTQRLSHDAQQQSEMATATAATIEEITVSINHIAQNTQDAENVVQNTGRQSQAAAESVINAANEVNDIARQVSQLSAAMDELEQHSVQISSIVSVIKEIADQTNLLALNAAIEAARAGEQGRGFAIVADEVRKLAERSGQAAVEISAKIGAMREQSHRASHDMGNTHDAVHNSVHKAQQAASDISQIEQQMQEVVARIQDIAEATHEQSSATTDMAKSAERISNMAQDGNQSLQAARDVIGNLNQLAEQLRQMIGRFKL</sequence>
<dbReference type="GO" id="GO:0007165">
    <property type="term" value="P:signal transduction"/>
    <property type="evidence" value="ECO:0007669"/>
    <property type="project" value="UniProtKB-KW"/>
</dbReference>
<evidence type="ECO:0000256" key="7">
    <source>
        <dbReference type="SAM" id="Phobius"/>
    </source>
</evidence>